<feature type="compositionally biased region" description="Low complexity" evidence="1">
    <location>
        <begin position="348"/>
        <end position="373"/>
    </location>
</feature>
<organism evidence="2 3">
    <name type="scientific">Apiotrichum porosum</name>
    <dbReference type="NCBI Taxonomy" id="105984"/>
    <lineage>
        <taxon>Eukaryota</taxon>
        <taxon>Fungi</taxon>
        <taxon>Dikarya</taxon>
        <taxon>Basidiomycota</taxon>
        <taxon>Agaricomycotina</taxon>
        <taxon>Tremellomycetes</taxon>
        <taxon>Trichosporonales</taxon>
        <taxon>Trichosporonaceae</taxon>
        <taxon>Apiotrichum</taxon>
    </lineage>
</organism>
<reference evidence="2 3" key="1">
    <citation type="submission" date="2018-11" db="EMBL/GenBank/DDBJ databases">
        <title>Genome sequence of Apiotrichum porosum DSM 27194.</title>
        <authorList>
            <person name="Aliyu H."/>
            <person name="Gorte O."/>
            <person name="Ochsenreither K."/>
        </authorList>
    </citation>
    <scope>NUCLEOTIDE SEQUENCE [LARGE SCALE GENOMIC DNA]</scope>
    <source>
        <strain evidence="2 3">DSM 27194</strain>
    </source>
</reference>
<feature type="compositionally biased region" description="Low complexity" evidence="1">
    <location>
        <begin position="1017"/>
        <end position="1036"/>
    </location>
</feature>
<evidence type="ECO:0000313" key="3">
    <source>
        <dbReference type="Proteomes" id="UP000279236"/>
    </source>
</evidence>
<comment type="caution">
    <text evidence="2">The sequence shown here is derived from an EMBL/GenBank/DDBJ whole genome shotgun (WGS) entry which is preliminary data.</text>
</comment>
<gene>
    <name evidence="2" type="ORF">EHS24_004707</name>
</gene>
<feature type="region of interest" description="Disordered" evidence="1">
    <location>
        <begin position="909"/>
        <end position="1047"/>
    </location>
</feature>
<feature type="region of interest" description="Disordered" evidence="1">
    <location>
        <begin position="280"/>
        <end position="299"/>
    </location>
</feature>
<dbReference type="OrthoDB" id="2575593at2759"/>
<name>A0A427Y5T8_9TREE</name>
<evidence type="ECO:0000256" key="1">
    <source>
        <dbReference type="SAM" id="MobiDB-lite"/>
    </source>
</evidence>
<feature type="compositionally biased region" description="Pro residues" evidence="1">
    <location>
        <begin position="921"/>
        <end position="930"/>
    </location>
</feature>
<feature type="compositionally biased region" description="Polar residues" evidence="1">
    <location>
        <begin position="489"/>
        <end position="498"/>
    </location>
</feature>
<feature type="compositionally biased region" description="Polar residues" evidence="1">
    <location>
        <begin position="309"/>
        <end position="323"/>
    </location>
</feature>
<dbReference type="Proteomes" id="UP000279236">
    <property type="component" value="Unassembled WGS sequence"/>
</dbReference>
<feature type="compositionally biased region" description="Polar residues" evidence="1">
    <location>
        <begin position="611"/>
        <end position="625"/>
    </location>
</feature>
<feature type="compositionally biased region" description="Low complexity" evidence="1">
    <location>
        <begin position="861"/>
        <end position="872"/>
    </location>
</feature>
<dbReference type="EMBL" id="RSCE01000002">
    <property type="protein sequence ID" value="RSH86451.1"/>
    <property type="molecule type" value="Genomic_DNA"/>
</dbReference>
<evidence type="ECO:0000313" key="2">
    <source>
        <dbReference type="EMBL" id="RSH86451.1"/>
    </source>
</evidence>
<feature type="compositionally biased region" description="Polar residues" evidence="1">
    <location>
        <begin position="639"/>
        <end position="658"/>
    </location>
</feature>
<feature type="region of interest" description="Disordered" evidence="1">
    <location>
        <begin position="472"/>
        <end position="535"/>
    </location>
</feature>
<keyword evidence="3" id="KW-1185">Reference proteome</keyword>
<feature type="compositionally biased region" description="Polar residues" evidence="1">
    <location>
        <begin position="682"/>
        <end position="706"/>
    </location>
</feature>
<dbReference type="RefSeq" id="XP_028479236.1">
    <property type="nucleotide sequence ID" value="XM_028620264.1"/>
</dbReference>
<proteinExistence type="predicted"/>
<feature type="region of interest" description="Disordered" evidence="1">
    <location>
        <begin position="825"/>
        <end position="876"/>
    </location>
</feature>
<feature type="region of interest" description="Disordered" evidence="1">
    <location>
        <begin position="611"/>
        <end position="713"/>
    </location>
</feature>
<dbReference type="AlphaFoldDB" id="A0A427Y5T8"/>
<sequence length="1047" mass="112972">MPPPRPLPLLGPREAGLLDALAHAPSVHDALNALDEYAWRALAGGTRVRDLCAAANRAVHSAPPSCVRLALNNVATGLLFPFALPANAPTADAAAYSLPPSTLAHLSRRQLVDALSRIAREREDGTTEARVLELVLEYVGRRWRSGDADVIESIARKLVEVEAEVQVHCDTRSVLPTLQAFRFRLGLVSEQHLVARLNVGPAAFGRPFVATDLISVWATRRLCAGMNPADLATELHLMCEHLVLEPHRDAVDKVLASLALNSRSLYTLFESAPRPRTRTLSRLSFHSSKRKTLSTPPWSLHRDLSVSKLQPHSNTNLDNNQRRPSLPTHLAPAESPRQRLGSPLAAGARTPSSDSSASPCTTPTATGASTPRLGTLGALGMSLTSLSTTTFSHLGMKTNTMSTNALGLADAGDVRSAVVDHLLGLRYRLGADADGWWLGGGKDKAADFLHSLESKGEMKEMVADLRRVFGIAGPVPPPKTPPKATSPIAITSSRQAGPSHQRDQSFDLDQYLDDIGPQGDENSPSRARQARGQYRASVASMSTIASSSASSTASSPRRQSVVVDFTIEKATRLPVPLTAVQYRFPQGQDDDASVYSHDSTLEDLPTFSRISSKSMPNVRDTYTQFPSPSPRRLRRLTQEDSVTTATPVKGSNTNNRQPGTEFPSHITPPLSPAESDYDSFTGGESMSSPTISDQSHQITLTSSPGSGSEELGRSRRAMFRNCVIVDGAQLSPCGDRFPDQTDGTPLTAVLSLFTSDELPKHPEDVEQLLTMAVDLEAQRSISRGEAFDAEARARVAWLLEQVAREPELIAAVGRVLQRLSGDSLLTPKTPEVVRNGVPNRSPRGRRDLTITVPPRRPPPGLALSNPSSPAPSTGHTLVFPQSRFSLDSLSSTSSFGTFGFDKRRLVPRAQSEEDHENDVPTPRPSPPPKDAPWSRAAETCTQSLSRRDAIVRRSPQPQAPATPESPAMPLYHTPQVQFPIPSPAPGPSARDSTVRGTAPLNINPALLRGPTAPLNITPRTTPRTTPRSTPHTTPRTVIRDFPSINAL</sequence>
<dbReference type="GeneID" id="39589250"/>
<feature type="region of interest" description="Disordered" evidence="1">
    <location>
        <begin position="309"/>
        <end position="373"/>
    </location>
</feature>
<accession>A0A427Y5T8</accession>
<protein>
    <submittedName>
        <fullName evidence="2">Uncharacterized protein</fullName>
    </submittedName>
</protein>